<evidence type="ECO:0000259" key="3">
    <source>
        <dbReference type="Pfam" id="PF00535"/>
    </source>
</evidence>
<name>A0ABS6ERB2_9FIRM</name>
<keyword evidence="5" id="KW-1185">Reference proteome</keyword>
<evidence type="ECO:0000256" key="1">
    <source>
        <dbReference type="ARBA" id="ARBA00022676"/>
    </source>
</evidence>
<dbReference type="Proteomes" id="UP000783588">
    <property type="component" value="Unassembled WGS sequence"/>
</dbReference>
<sequence length="337" mass="37789">MKMVSVIVPIYNAACYLESCIDSIINNTYRNLQIILIDDGSTDSSAAICDKFAASDSRIVVIHQRNSGLVAARNAGIGAASGDYISFVDADDQIAPEFYAKMVAAIESKDADIAACEYRNKLEDISLNQSSKLCNSAVLQTFEEQLSVLTCAPSIRSITWTGPYVWNKLYKSDRITELFKKECLMCEDLRFNYDYIKSSNKMVVVMEGLYFYRLHDGSITGVYRKKKSSSANGVANAKLWAYIAQNAEGISKTLHNYLQARAAYTAHGALWRVYLFGEEEIYSDFVKEAKRIIYAASSLLCHDRETYGVHVRCAVWSCAHVFVIWKMIVKCSSLLSR</sequence>
<keyword evidence="2" id="KW-0808">Transferase</keyword>
<gene>
    <name evidence="4" type="ORF">KQI75_06295</name>
</gene>
<feature type="domain" description="Glycosyltransferase 2-like" evidence="3">
    <location>
        <begin position="5"/>
        <end position="131"/>
    </location>
</feature>
<dbReference type="PANTHER" id="PTHR22916">
    <property type="entry name" value="GLYCOSYLTRANSFERASE"/>
    <property type="match status" value="1"/>
</dbReference>
<dbReference type="RefSeq" id="WP_216469870.1">
    <property type="nucleotide sequence ID" value="NZ_JAHLQI010000002.1"/>
</dbReference>
<dbReference type="EMBL" id="JAHLQI010000002">
    <property type="protein sequence ID" value="MBU5490233.1"/>
    <property type="molecule type" value="Genomic_DNA"/>
</dbReference>
<dbReference type="Pfam" id="PF00535">
    <property type="entry name" value="Glycos_transf_2"/>
    <property type="match status" value="1"/>
</dbReference>
<dbReference type="CDD" id="cd00761">
    <property type="entry name" value="Glyco_tranf_GTA_type"/>
    <property type="match status" value="1"/>
</dbReference>
<organism evidence="4 5">
    <name type="scientific">Butyricicoccus intestinisimiae</name>
    <dbReference type="NCBI Taxonomy" id="2841509"/>
    <lineage>
        <taxon>Bacteria</taxon>
        <taxon>Bacillati</taxon>
        <taxon>Bacillota</taxon>
        <taxon>Clostridia</taxon>
        <taxon>Eubacteriales</taxon>
        <taxon>Butyricicoccaceae</taxon>
        <taxon>Butyricicoccus</taxon>
    </lineage>
</organism>
<dbReference type="InterPro" id="IPR001173">
    <property type="entry name" value="Glyco_trans_2-like"/>
</dbReference>
<keyword evidence="1" id="KW-0328">Glycosyltransferase</keyword>
<evidence type="ECO:0000313" key="5">
    <source>
        <dbReference type="Proteomes" id="UP000783588"/>
    </source>
</evidence>
<dbReference type="PANTHER" id="PTHR22916:SF51">
    <property type="entry name" value="GLYCOSYLTRANSFERASE EPSH-RELATED"/>
    <property type="match status" value="1"/>
</dbReference>
<proteinExistence type="predicted"/>
<reference evidence="4 5" key="1">
    <citation type="submission" date="2021-06" db="EMBL/GenBank/DDBJ databases">
        <authorList>
            <person name="Sun Q."/>
            <person name="Li D."/>
        </authorList>
    </citation>
    <scope>NUCLEOTIDE SEQUENCE [LARGE SCALE GENOMIC DNA]</scope>
    <source>
        <strain evidence="4 5">MSJd-7</strain>
    </source>
</reference>
<accession>A0ABS6ERB2</accession>
<comment type="caution">
    <text evidence="4">The sequence shown here is derived from an EMBL/GenBank/DDBJ whole genome shotgun (WGS) entry which is preliminary data.</text>
</comment>
<evidence type="ECO:0000256" key="2">
    <source>
        <dbReference type="ARBA" id="ARBA00022679"/>
    </source>
</evidence>
<protein>
    <submittedName>
        <fullName evidence="4">Glycosyltransferase family 2 protein</fullName>
    </submittedName>
</protein>
<evidence type="ECO:0000313" key="4">
    <source>
        <dbReference type="EMBL" id="MBU5490233.1"/>
    </source>
</evidence>